<dbReference type="Gene3D" id="4.10.860.120">
    <property type="entry name" value="RNA polymerase II, clamp domain"/>
    <property type="match status" value="1"/>
</dbReference>
<evidence type="ECO:0000256" key="2">
    <source>
        <dbReference type="ARBA" id="ARBA00006460"/>
    </source>
</evidence>
<sequence>MPKEQFREADVIKKISHVSFGIDSAELIQQEAHLHVVAKNLYNQDANRTPVTYGVLDRRMGVSQKDATCDTCKKGLNDCVGHFGYIDLALPVFHVGHFRATITILQSICKVCSRVMLKEDEKKQFSARLMNPNLSYLAKKSIHSQVLKKAKKNTKCPYCGSLNGPVKKGAGLMKIVHEPFRGKKATDPLVTNALEVMMSAIEGNRELSQTIGPSSLMKELNPVEVLDLFKNIPKSDIPLLGMTSPESNPADLIVTRVFVPPVCIRPSVVSEVKAGTTEDDLTMKQSEILLISDVIAKHMMSGGKIELIQEDWDYLQLHCALYFNSELSGIPLSLMPKKPTRGIVQRLKGKQGRFRGNLSGKRVDFSARTVISPDPNLMIHQVGVPDRVAKILTFPERVNTANINKMRQLIKNGTEKHPGANYVQQKGSAFKKYLAYGNRDKVAQDLKCGDIVERHLMDGDVVLFNRQPSLHKLSIMCHVAKVQPQRTFRFNECACTPYNADFDGDEMNLHLPQTEEARAEALVLMGNKSNLVTPRNGELLIAATQDFITGGYLLTQKDQFLTREQVMQLAACMLSGPDANMEIDLPKPAIIKPRKMWTGKQIFSLILKPNKDCIVNANLSTKDVTPSRKLLQEKQKLLENGYSRCDEYIAEMKKGTLQCQPGCTAEQTLEAVMLKELSSIRELAAKACFRELHPTNSALIMAQSGSKGSNINISQMIACVGQQAINGKRVPNGFEDRALPHFEKFSKIPAARGFVQNSFYSGLTPTEFFFHTMAGREGLVDTAVKTAETGYLQRRLVKCLEDLVVQYDGTVRNAIGEVVEFTYGADGLDPVYMEIKNKPVDIDRQFMHVRSVYPCRNEAPLNGNEIVPVAEEILKKSDFDGSRADFRKECLEFLSKFGQRLDQIQKRYRHCSKVSLEVERTTRGQLEAFLTQVRNKYNKAITEPGTAVGALAAQSIGEPGTQMTLKTFHFAGVASMNITQGVPRIVEIINATKAISTPIITAEIEDNTSMEFARKVKARIEKTTLGEISSYIEEAYKSDDCFLLIKLDLDRIRVLGLEVNAETIRYSICTSKLKLKQENVEVYGPSLIIIRPDPSKHSHALNAELQRLLTAIPNVVVAGLPQVSRAVIAVDDSRGPPTYKLCVEGYGLRDVMATYGVVGARTKSNNILEVYVTLGIEAARTTIMNEITDVMEGHGMSVDHRHIMLLASQMTSRGEVLGITRHGLAKMRESVFNLASFEKTADHLFDAAYYGQTDSIDGVSERIILGMPAAIGTGLFKLIHNHTDTKLEEVVEPIFNAT</sequence>
<dbReference type="PaxDb" id="7159-AAEL010617-PA"/>
<accession>Q16SE0</accession>
<name>Q16SE0_AEDAE</name>
<dbReference type="SMART" id="SM00663">
    <property type="entry name" value="RPOLA_N"/>
    <property type="match status" value="1"/>
</dbReference>
<dbReference type="InterPro" id="IPR007083">
    <property type="entry name" value="RNA_pol_Rpb1_4"/>
</dbReference>
<keyword evidence="8" id="KW-0862">Zinc</keyword>
<evidence type="ECO:0000313" key="17">
    <source>
        <dbReference type="Proteomes" id="UP000682892"/>
    </source>
</evidence>
<comment type="subunit">
    <text evidence="3">Component of the RNA polymerase III (Pol III) complex consisting of 17 subunits.</text>
</comment>
<dbReference type="GO" id="GO:0003899">
    <property type="term" value="F:DNA-directed RNA polymerase activity"/>
    <property type="evidence" value="ECO:0007669"/>
    <property type="project" value="UniProtKB-EC"/>
</dbReference>
<dbReference type="InterPro" id="IPR035698">
    <property type="entry name" value="RNAP_III_Rpc1_C"/>
</dbReference>
<dbReference type="Pfam" id="PF04997">
    <property type="entry name" value="RNA_pol_Rpb1_1"/>
    <property type="match status" value="1"/>
</dbReference>
<dbReference type="Gene3D" id="6.20.50.80">
    <property type="match status" value="1"/>
</dbReference>
<proteinExistence type="inferred from homology"/>
<evidence type="ECO:0000256" key="13">
    <source>
        <dbReference type="ARBA" id="ARBA00058108"/>
    </source>
</evidence>
<dbReference type="InterPro" id="IPR035697">
    <property type="entry name" value="RNAP_III_RPC1_N"/>
</dbReference>
<dbReference type="CDD" id="cd02583">
    <property type="entry name" value="RNAP_III_RPC1_N"/>
    <property type="match status" value="1"/>
</dbReference>
<dbReference type="Pfam" id="PF04983">
    <property type="entry name" value="RNA_pol_Rpb1_3"/>
    <property type="match status" value="1"/>
</dbReference>
<dbReference type="InterPro" id="IPR006592">
    <property type="entry name" value="RNA_pol_N"/>
</dbReference>
<evidence type="ECO:0000313" key="16">
    <source>
        <dbReference type="EMBL" id="EAT37385.1"/>
    </source>
</evidence>
<keyword evidence="7" id="KW-0479">Metal-binding</keyword>
<dbReference type="InterPro" id="IPR000722">
    <property type="entry name" value="RNA_pol_asu"/>
</dbReference>
<evidence type="ECO:0000256" key="12">
    <source>
        <dbReference type="ARBA" id="ARBA00048552"/>
    </source>
</evidence>
<comment type="catalytic activity">
    <reaction evidence="12 14">
        <text>RNA(n) + a ribonucleoside 5'-triphosphate = RNA(n+1) + diphosphate</text>
        <dbReference type="Rhea" id="RHEA:21248"/>
        <dbReference type="Rhea" id="RHEA-COMP:14527"/>
        <dbReference type="Rhea" id="RHEA-COMP:17342"/>
        <dbReference type="ChEBI" id="CHEBI:33019"/>
        <dbReference type="ChEBI" id="CHEBI:61557"/>
        <dbReference type="ChEBI" id="CHEBI:140395"/>
        <dbReference type="EC" id="2.7.7.6"/>
    </reaction>
</comment>
<evidence type="ECO:0000256" key="5">
    <source>
        <dbReference type="ARBA" id="ARBA00022679"/>
    </source>
</evidence>
<comment type="subcellular location">
    <subcellularLocation>
        <location evidence="1">Nucleus</location>
    </subcellularLocation>
</comment>
<dbReference type="FunFam" id="2.40.40.20:FF:000019">
    <property type="entry name" value="DNA-directed RNA polymerase II subunit RPB1"/>
    <property type="match status" value="1"/>
</dbReference>
<keyword evidence="11" id="KW-0539">Nucleus</keyword>
<evidence type="ECO:0000256" key="9">
    <source>
        <dbReference type="ARBA" id="ARBA00022842"/>
    </source>
</evidence>
<dbReference type="Pfam" id="PF04998">
    <property type="entry name" value="RNA_pol_Rpb1_5"/>
    <property type="match status" value="1"/>
</dbReference>
<evidence type="ECO:0000256" key="10">
    <source>
        <dbReference type="ARBA" id="ARBA00023163"/>
    </source>
</evidence>
<evidence type="ECO:0000256" key="1">
    <source>
        <dbReference type="ARBA" id="ARBA00004123"/>
    </source>
</evidence>
<dbReference type="Gene3D" id="6.10.250.2940">
    <property type="match status" value="1"/>
</dbReference>
<organism evidence="16 17">
    <name type="scientific">Aedes aegypti</name>
    <name type="common">Yellowfever mosquito</name>
    <name type="synonym">Culex aegypti</name>
    <dbReference type="NCBI Taxonomy" id="7159"/>
    <lineage>
        <taxon>Eukaryota</taxon>
        <taxon>Metazoa</taxon>
        <taxon>Ecdysozoa</taxon>
        <taxon>Arthropoda</taxon>
        <taxon>Hexapoda</taxon>
        <taxon>Insecta</taxon>
        <taxon>Pterygota</taxon>
        <taxon>Neoptera</taxon>
        <taxon>Endopterygota</taxon>
        <taxon>Diptera</taxon>
        <taxon>Nematocera</taxon>
        <taxon>Culicoidea</taxon>
        <taxon>Culicidae</taxon>
        <taxon>Culicinae</taxon>
        <taxon>Aedini</taxon>
        <taxon>Aedes</taxon>
        <taxon>Stegomyia</taxon>
    </lineage>
</organism>
<dbReference type="InterPro" id="IPR007066">
    <property type="entry name" value="RNA_pol_Rpb1_3"/>
</dbReference>
<dbReference type="GO" id="GO:0046872">
    <property type="term" value="F:metal ion binding"/>
    <property type="evidence" value="ECO:0007669"/>
    <property type="project" value="UniProtKB-KW"/>
</dbReference>
<comment type="similarity">
    <text evidence="2 14">Belongs to the RNA polymerase beta' chain family.</text>
</comment>
<dbReference type="InterPro" id="IPR015700">
    <property type="entry name" value="RPC1"/>
</dbReference>
<dbReference type="PhylomeDB" id="Q16SE0"/>
<protein>
    <recommendedName>
        <fullName evidence="14">DNA-directed RNA polymerase subunit</fullName>
        <ecNumber evidence="14">2.7.7.6</ecNumber>
    </recommendedName>
</protein>
<dbReference type="OMA" id="NMNSIHN"/>
<dbReference type="Gene3D" id="1.10.150.390">
    <property type="match status" value="1"/>
</dbReference>
<evidence type="ECO:0000256" key="7">
    <source>
        <dbReference type="ARBA" id="ARBA00022723"/>
    </source>
</evidence>
<evidence type="ECO:0000256" key="6">
    <source>
        <dbReference type="ARBA" id="ARBA00022695"/>
    </source>
</evidence>
<dbReference type="PANTHER" id="PTHR48446">
    <property type="entry name" value="DNA-DIRECTED RNA POLYMERASE SUBUNIT BETA' N-TERMINAL SECTION"/>
    <property type="match status" value="1"/>
</dbReference>
<dbReference type="FunFam" id="1.10.150.390:FF:000004">
    <property type="entry name" value="DNA-directed RNA polymerase subunit"/>
    <property type="match status" value="1"/>
</dbReference>
<dbReference type="FunFam" id="3.30.1490.180:FF:000002">
    <property type="entry name" value="DNA-directed RNA polymerase subunit"/>
    <property type="match status" value="1"/>
</dbReference>
<gene>
    <name evidence="16" type="ORF">AaeL_AAEL010617</name>
</gene>
<dbReference type="InterPro" id="IPR007080">
    <property type="entry name" value="RNA_pol_Rpb1_1"/>
</dbReference>
<dbReference type="InterPro" id="IPR038120">
    <property type="entry name" value="Rpb1_funnel_sf"/>
</dbReference>
<dbReference type="InterPro" id="IPR007081">
    <property type="entry name" value="RNA_pol_Rpb1_5"/>
</dbReference>
<dbReference type="FunFam" id="1.10.132.30:FF:000001">
    <property type="entry name" value="DNA-directed RNA polymerase subunit"/>
    <property type="match status" value="1"/>
</dbReference>
<dbReference type="Proteomes" id="UP000682892">
    <property type="component" value="Unassembled WGS sequence"/>
</dbReference>
<comment type="function">
    <text evidence="13">DNA-dependent RNA polymerase catalyzes the transcription of DNA into RNA using the four ribonucleoside triphosphates as substrates. Largest and catalytic core component of RNA polymerase III which synthesizes small RNAs, such as 5S rRNA and tRNAs. Forms the polymerase active center together with the second largest subunit. A single-stranded DNA template strand of the promoter is positioned within the central active site cleft of Pol III. A bridging helix emanates from RPC1 and crosses the cleft near the catalytic site and is thought to promote translocation of Pol III by acting as a ratchet that moves the RNA-DNA hybrid through the active site by switching from straight to bent conformations at each step of nucleotide addition.</text>
</comment>
<dbReference type="EC" id="2.7.7.6" evidence="14"/>
<dbReference type="PANTHER" id="PTHR48446:SF1">
    <property type="entry name" value="DNA-DIRECTED RNA POLYMERASE SUBUNIT BETA' N-TERMINAL SECTION"/>
    <property type="match status" value="1"/>
</dbReference>
<dbReference type="GO" id="GO:0005654">
    <property type="term" value="C:nucleoplasm"/>
    <property type="evidence" value="ECO:0007669"/>
    <property type="project" value="UniProtKB-ARBA"/>
</dbReference>
<evidence type="ECO:0000256" key="11">
    <source>
        <dbReference type="ARBA" id="ARBA00023242"/>
    </source>
</evidence>
<dbReference type="Gene3D" id="1.10.132.30">
    <property type="match status" value="1"/>
</dbReference>
<dbReference type="Pfam" id="PF05000">
    <property type="entry name" value="RNA_pol_Rpb1_4"/>
    <property type="match status" value="1"/>
</dbReference>
<evidence type="ECO:0000256" key="4">
    <source>
        <dbReference type="ARBA" id="ARBA00022478"/>
    </source>
</evidence>
<reference evidence="16" key="1">
    <citation type="submission" date="2005-10" db="EMBL/GenBank/DDBJ databases">
        <authorList>
            <person name="Loftus B.J."/>
            <person name="Nene V.M."/>
            <person name="Hannick L.I."/>
            <person name="Bidwell S."/>
            <person name="Haas B."/>
            <person name="Amedeo P."/>
            <person name="Orvis J."/>
            <person name="Wortman J.R."/>
            <person name="White O.R."/>
            <person name="Salzberg S."/>
            <person name="Shumway M."/>
            <person name="Koo H."/>
            <person name="Zhao Y."/>
            <person name="Holmes M."/>
            <person name="Miller J."/>
            <person name="Schatz M."/>
            <person name="Pop M."/>
            <person name="Pai G."/>
            <person name="Utterback T."/>
            <person name="Rogers Y.-H."/>
            <person name="Kravitz S."/>
            <person name="Fraser C.M."/>
        </authorList>
    </citation>
    <scope>NUCLEOTIDE SEQUENCE</scope>
    <source>
        <strain evidence="16">Liverpool</strain>
    </source>
</reference>
<evidence type="ECO:0000256" key="8">
    <source>
        <dbReference type="ARBA" id="ARBA00022833"/>
    </source>
</evidence>
<dbReference type="CDD" id="cd02736">
    <property type="entry name" value="RNAP_III_Rpc1_C"/>
    <property type="match status" value="1"/>
</dbReference>
<dbReference type="EMBL" id="CH477675">
    <property type="protein sequence ID" value="EAT37385.1"/>
    <property type="molecule type" value="Genomic_DNA"/>
</dbReference>
<dbReference type="SUPFAM" id="SSF64484">
    <property type="entry name" value="beta and beta-prime subunits of DNA dependent RNA-polymerase"/>
    <property type="match status" value="1"/>
</dbReference>
<dbReference type="Gene3D" id="4.10.320.40">
    <property type="match status" value="1"/>
</dbReference>
<dbReference type="GO" id="GO:0006351">
    <property type="term" value="P:DNA-templated transcription"/>
    <property type="evidence" value="ECO:0007669"/>
    <property type="project" value="InterPro"/>
</dbReference>
<dbReference type="HOGENOM" id="CLU_000487_3_0_1"/>
<keyword evidence="5 14" id="KW-0808">Transferase</keyword>
<dbReference type="Gene3D" id="2.40.40.20">
    <property type="match status" value="1"/>
</dbReference>
<evidence type="ECO:0000259" key="15">
    <source>
        <dbReference type="SMART" id="SM00663"/>
    </source>
</evidence>
<dbReference type="InterPro" id="IPR044893">
    <property type="entry name" value="RNA_pol_Rpb1_clamp_domain"/>
</dbReference>
<evidence type="ECO:0000256" key="14">
    <source>
        <dbReference type="RuleBase" id="RU004279"/>
    </source>
</evidence>
<dbReference type="eggNOG" id="KOG0261">
    <property type="taxonomic scope" value="Eukaryota"/>
</dbReference>
<keyword evidence="9" id="KW-0460">Magnesium</keyword>
<dbReference type="Gene3D" id="3.30.1490.180">
    <property type="entry name" value="RNA polymerase ii"/>
    <property type="match status" value="1"/>
</dbReference>
<dbReference type="VEuPathDB" id="VectorBase:AAEL027116"/>
<evidence type="ECO:0000256" key="3">
    <source>
        <dbReference type="ARBA" id="ARBA00011206"/>
    </source>
</evidence>
<feature type="domain" description="RNA polymerase N-terminal" evidence="15">
    <location>
        <begin position="250"/>
        <end position="555"/>
    </location>
</feature>
<keyword evidence="4 14" id="KW-0240">DNA-directed RNA polymerase</keyword>
<reference evidence="16" key="2">
    <citation type="journal article" date="2007" name="Science">
        <title>Genome sequence of Aedes aegypti, a major arbovirus vector.</title>
        <authorList>
            <person name="Nene V."/>
            <person name="Wortman J.R."/>
            <person name="Lawson D."/>
            <person name="Haas B."/>
            <person name="Kodira C."/>
            <person name="Tu Z.J."/>
            <person name="Loftus B."/>
            <person name="Xi Z."/>
            <person name="Megy K."/>
            <person name="Grabherr M."/>
            <person name="Ren Q."/>
            <person name="Zdobnov E.M."/>
            <person name="Lobo N.F."/>
            <person name="Campbell K.S."/>
            <person name="Brown S.E."/>
            <person name="Bonaldo M.F."/>
            <person name="Zhu J."/>
            <person name="Sinkins S.P."/>
            <person name="Hogenkamp D.G."/>
            <person name="Amedeo P."/>
            <person name="Arensburger P."/>
            <person name="Atkinson P.W."/>
            <person name="Bidwell S."/>
            <person name="Biedler J."/>
            <person name="Birney E."/>
            <person name="Bruggner R.V."/>
            <person name="Costas J."/>
            <person name="Coy M.R."/>
            <person name="Crabtree J."/>
            <person name="Crawford M."/>
            <person name="Debruyn B."/>
            <person name="Decaprio D."/>
            <person name="Eiglmeier K."/>
            <person name="Eisenstadt E."/>
            <person name="El-Dorry H."/>
            <person name="Gelbart W.M."/>
            <person name="Gomes S.L."/>
            <person name="Hammond M."/>
            <person name="Hannick L.I."/>
            <person name="Hogan J.R."/>
            <person name="Holmes M.H."/>
            <person name="Jaffe D."/>
            <person name="Johnston J.S."/>
            <person name="Kennedy R.C."/>
            <person name="Koo H."/>
            <person name="Kravitz S."/>
            <person name="Kriventseva E.V."/>
            <person name="Kulp D."/>
            <person name="Labutti K."/>
            <person name="Lee E."/>
            <person name="Li S."/>
            <person name="Lovin D.D."/>
            <person name="Mao C."/>
            <person name="Mauceli E."/>
            <person name="Menck C.F."/>
            <person name="Miller J.R."/>
            <person name="Montgomery P."/>
            <person name="Mori A."/>
            <person name="Nascimento A.L."/>
            <person name="Naveira H.F."/>
            <person name="Nusbaum C."/>
            <person name="O'leary S."/>
            <person name="Orvis J."/>
            <person name="Pertea M."/>
            <person name="Quesneville H."/>
            <person name="Reidenbach K.R."/>
            <person name="Rogers Y.H."/>
            <person name="Roth C.W."/>
            <person name="Schneider J.R."/>
            <person name="Schatz M."/>
            <person name="Shumway M."/>
            <person name="Stanke M."/>
            <person name="Stinson E.O."/>
            <person name="Tubio J.M."/>
            <person name="Vanzee J.P."/>
            <person name="Verjovski-Almeida S."/>
            <person name="Werner D."/>
            <person name="White O."/>
            <person name="Wyder S."/>
            <person name="Zeng Q."/>
            <person name="Zhao Q."/>
            <person name="Zhao Y."/>
            <person name="Hill C.A."/>
            <person name="Raikhel A.S."/>
            <person name="Soares M.B."/>
            <person name="Knudson D.L."/>
            <person name="Lee N.H."/>
            <person name="Galagan J."/>
            <person name="Salzberg S.L."/>
            <person name="Paulsen I.T."/>
            <person name="Dimopoulos G."/>
            <person name="Collins F.H."/>
            <person name="Birren B."/>
            <person name="Fraser-Liggett C.M."/>
            <person name="Severson D.W."/>
        </authorList>
    </citation>
    <scope>NUCLEOTIDE SEQUENCE [LARGE SCALE GENOMIC DNA]</scope>
    <source>
        <strain evidence="16">Liverpool</strain>
    </source>
</reference>
<dbReference type="GO" id="GO:0000428">
    <property type="term" value="C:DNA-directed RNA polymerase complex"/>
    <property type="evidence" value="ECO:0007669"/>
    <property type="project" value="UniProtKB-KW"/>
</dbReference>
<keyword evidence="10 14" id="KW-0804">Transcription</keyword>
<reference evidence="16" key="3">
    <citation type="submission" date="2012-09" db="EMBL/GenBank/DDBJ databases">
        <authorList>
            <consortium name="VectorBase"/>
        </authorList>
    </citation>
    <scope>NUCLEOTIDE SEQUENCE</scope>
    <source>
        <strain evidence="16">Liverpool</strain>
    </source>
</reference>
<dbReference type="Pfam" id="PF00623">
    <property type="entry name" value="RNA_pol_Rpb1_2"/>
    <property type="match status" value="1"/>
</dbReference>
<dbReference type="VEuPathDB" id="VectorBase:AAEL013134"/>
<dbReference type="STRING" id="7159.Q16SE0"/>
<dbReference type="FunFam" id="4.10.860.120:FF:000004">
    <property type="entry name" value="DNA-directed RNA polymerase subunit"/>
    <property type="match status" value="1"/>
</dbReference>
<keyword evidence="6 14" id="KW-0548">Nucleotidyltransferase</keyword>
<dbReference type="GO" id="GO:0003677">
    <property type="term" value="F:DNA binding"/>
    <property type="evidence" value="ECO:0007669"/>
    <property type="project" value="InterPro"/>
</dbReference>